<sequence length="211" mass="23485">MERGLSEGMQGPLPDNQWQLDVENWFAISLAALQGWMVELATGPSDSKFLDWIDSPTSEGGRYWCKNQKILTTAYTNFNTFGLCLTLILGTIIITVSYSLEPLVSWIQKRRRLDTYSRLEWCTNETLQLQRLAHEELGLGTWSGAAGNIPFTEPGEMLAMLDLSRPHHPRLKAPPANFEDLLATGTSGKQVPDHELSNASDTSSNSEGKSQ</sequence>
<proteinExistence type="predicted"/>
<feature type="compositionally biased region" description="Polar residues" evidence="1">
    <location>
        <begin position="197"/>
        <end position="211"/>
    </location>
</feature>
<protein>
    <submittedName>
        <fullName evidence="3">Uncharacterized protein</fullName>
    </submittedName>
</protein>
<evidence type="ECO:0000313" key="4">
    <source>
        <dbReference type="Proteomes" id="UP001521116"/>
    </source>
</evidence>
<keyword evidence="2" id="KW-0812">Transmembrane</keyword>
<feature type="region of interest" description="Disordered" evidence="1">
    <location>
        <begin position="182"/>
        <end position="211"/>
    </location>
</feature>
<evidence type="ECO:0000256" key="2">
    <source>
        <dbReference type="SAM" id="Phobius"/>
    </source>
</evidence>
<keyword evidence="2" id="KW-0472">Membrane</keyword>
<accession>A0ABR3SC48</accession>
<name>A0ABR3SC48_9PEZI</name>
<evidence type="ECO:0000256" key="1">
    <source>
        <dbReference type="SAM" id="MobiDB-lite"/>
    </source>
</evidence>
<dbReference type="EMBL" id="JAJVDC020000287">
    <property type="protein sequence ID" value="KAL1615965.1"/>
    <property type="molecule type" value="Genomic_DNA"/>
</dbReference>
<gene>
    <name evidence="3" type="ORF">SLS56_011613</name>
</gene>
<organism evidence="3 4">
    <name type="scientific">Neofusicoccum ribis</name>
    <dbReference type="NCBI Taxonomy" id="45134"/>
    <lineage>
        <taxon>Eukaryota</taxon>
        <taxon>Fungi</taxon>
        <taxon>Dikarya</taxon>
        <taxon>Ascomycota</taxon>
        <taxon>Pezizomycotina</taxon>
        <taxon>Dothideomycetes</taxon>
        <taxon>Dothideomycetes incertae sedis</taxon>
        <taxon>Botryosphaeriales</taxon>
        <taxon>Botryosphaeriaceae</taxon>
        <taxon>Neofusicoccum</taxon>
    </lineage>
</organism>
<keyword evidence="2" id="KW-1133">Transmembrane helix</keyword>
<comment type="caution">
    <text evidence="3">The sequence shown here is derived from an EMBL/GenBank/DDBJ whole genome shotgun (WGS) entry which is preliminary data.</text>
</comment>
<dbReference type="Proteomes" id="UP001521116">
    <property type="component" value="Unassembled WGS sequence"/>
</dbReference>
<reference evidence="3 4" key="1">
    <citation type="submission" date="2024-02" db="EMBL/GenBank/DDBJ databases">
        <title>De novo assembly and annotation of 12 fungi associated with fruit tree decline syndrome in Ontario, Canada.</title>
        <authorList>
            <person name="Sulman M."/>
            <person name="Ellouze W."/>
            <person name="Ilyukhin E."/>
        </authorList>
    </citation>
    <scope>NUCLEOTIDE SEQUENCE [LARGE SCALE GENOMIC DNA]</scope>
    <source>
        <strain evidence="3 4">M1-105</strain>
    </source>
</reference>
<evidence type="ECO:0000313" key="3">
    <source>
        <dbReference type="EMBL" id="KAL1615965.1"/>
    </source>
</evidence>
<keyword evidence="4" id="KW-1185">Reference proteome</keyword>
<feature type="transmembrane region" description="Helical" evidence="2">
    <location>
        <begin position="80"/>
        <end position="100"/>
    </location>
</feature>